<evidence type="ECO:0000313" key="7">
    <source>
        <dbReference type="EMBL" id="MDH1504479.1"/>
    </source>
</evidence>
<dbReference type="OrthoDB" id="943692at2"/>
<dbReference type="EMBL" id="BPNI01000005">
    <property type="protein sequence ID" value="GJA39780.1"/>
    <property type="molecule type" value="Genomic_DNA"/>
</dbReference>
<dbReference type="GO" id="GO:0060698">
    <property type="term" value="F:endoribonuclease inhibitor activity"/>
    <property type="evidence" value="ECO:0007669"/>
    <property type="project" value="UniProtKB-UniRule"/>
</dbReference>
<dbReference type="Proteomes" id="UP000266778">
    <property type="component" value="Chromosome"/>
</dbReference>
<dbReference type="GO" id="GO:0019899">
    <property type="term" value="F:enzyme binding"/>
    <property type="evidence" value="ECO:0007669"/>
    <property type="project" value="UniProtKB-UniRule"/>
</dbReference>
<dbReference type="Proteomes" id="UP001304847">
    <property type="component" value="Unassembled WGS sequence"/>
</dbReference>
<dbReference type="CDD" id="cd16841">
    <property type="entry name" value="RraA_family"/>
    <property type="match status" value="1"/>
</dbReference>
<reference evidence="5 14" key="3">
    <citation type="submission" date="2021-07" db="EMBL/GenBank/DDBJ databases">
        <title>Draft genome sequence of carbapenem-resistant Aeromonas spp. in Japan.</title>
        <authorList>
            <person name="Maehana S."/>
            <person name="Suzuki M."/>
            <person name="Kitasato H."/>
        </authorList>
    </citation>
    <scope>NUCLEOTIDE SEQUENCE</scope>
    <source>
        <strain evidence="5">KAM343</strain>
        <strain evidence="6 14">KAM382</strain>
    </source>
</reference>
<dbReference type="EMBL" id="CP025706">
    <property type="protein sequence ID" value="AXB05214.1"/>
    <property type="molecule type" value="Genomic_DNA"/>
</dbReference>
<dbReference type="Pfam" id="PF03737">
    <property type="entry name" value="RraA-like"/>
    <property type="match status" value="1"/>
</dbReference>
<reference evidence="9" key="7">
    <citation type="submission" date="2023-11" db="EMBL/GenBank/DDBJ databases">
        <title>WGS of Aeromonas in Northern Israel.</title>
        <authorList>
            <person name="Hershko Y."/>
        </authorList>
    </citation>
    <scope>NUCLEOTIDE SEQUENCE</scope>
    <source>
        <strain evidence="9">77416</strain>
    </source>
</reference>
<dbReference type="KEGG" id="acav:VI35_00835"/>
<dbReference type="PANTHER" id="PTHR33254">
    <property type="entry name" value="4-HYDROXY-4-METHYL-2-OXOGLUTARATE ALDOLASE 3-RELATED"/>
    <property type="match status" value="1"/>
</dbReference>
<comment type="similarity">
    <text evidence="2">Belongs to the RraA family.</text>
</comment>
<proteinExistence type="inferred from homology"/>
<evidence type="ECO:0000313" key="6">
    <source>
        <dbReference type="EMBL" id="GJB92250.1"/>
    </source>
</evidence>
<dbReference type="Proteomes" id="UP001163285">
    <property type="component" value="Chromosome"/>
</dbReference>
<reference evidence="13" key="5">
    <citation type="submission" date="2023-03" db="EMBL/GenBank/DDBJ databases">
        <title>Aeromonas caviae strain AC1520.</title>
        <authorList>
            <person name="Xie T."/>
            <person name="Zhang Q."/>
            <person name="Deng J."/>
            <person name="Li X."/>
        </authorList>
    </citation>
    <scope>NUCLEOTIDE SEQUENCE</scope>
    <source>
        <strain evidence="13">AC1520</strain>
    </source>
</reference>
<dbReference type="EMBL" id="CP120942">
    <property type="protein sequence ID" value="WFF98189.1"/>
    <property type="molecule type" value="Genomic_DNA"/>
</dbReference>
<evidence type="ECO:0000313" key="13">
    <source>
        <dbReference type="EMBL" id="WFF98189.1"/>
    </source>
</evidence>
<dbReference type="GeneID" id="48820532"/>
<evidence type="ECO:0000313" key="12">
    <source>
        <dbReference type="EMBL" id="UZC87757.1"/>
    </source>
</evidence>
<dbReference type="GO" id="GO:0051252">
    <property type="term" value="P:regulation of RNA metabolic process"/>
    <property type="evidence" value="ECO:0007669"/>
    <property type="project" value="InterPro"/>
</dbReference>
<dbReference type="InterPro" id="IPR005493">
    <property type="entry name" value="RraA/RraA-like"/>
</dbReference>
<dbReference type="EMBL" id="JAYGOJ010000001">
    <property type="protein sequence ID" value="MEA9434274.1"/>
    <property type="molecule type" value="Genomic_DNA"/>
</dbReference>
<dbReference type="Proteomes" id="UP001218423">
    <property type="component" value="Chromosome"/>
</dbReference>
<reference evidence="12" key="6">
    <citation type="submission" date="2023-04" db="EMBL/GenBank/DDBJ databases">
        <title>Whole Genome Sequence of Multi-drug resistant Aeromonas caviae as a gut pathogen in newborn.</title>
        <authorList>
            <person name="Jadhav S.V."/>
            <person name="Saroj S.D."/>
            <person name="Saha U.B."/>
            <person name="Sen S."/>
            <person name="Kher A."/>
        </authorList>
    </citation>
    <scope>NUCLEOTIDE SEQUENCE</scope>
    <source>
        <strain evidence="12">SVJ23</strain>
    </source>
</reference>
<organism evidence="7 15">
    <name type="scientific">Aeromonas caviae</name>
    <name type="common">Aeromonas punctata</name>
    <dbReference type="NCBI Taxonomy" id="648"/>
    <lineage>
        <taxon>Bacteria</taxon>
        <taxon>Pseudomonadati</taxon>
        <taxon>Pseudomonadota</taxon>
        <taxon>Gammaproteobacteria</taxon>
        <taxon>Aeromonadales</taxon>
        <taxon>Aeromonadaceae</taxon>
        <taxon>Aeromonas</taxon>
    </lineage>
</organism>
<sequence>MEYNTSELCDIYQDMVDVLEPMLCSFGGRASFGGVITTVKCFESNGLIRELVKENGVGRVLLIDGGGSMRRALIDSEIATTAAENEWEGIVCYGCVREVDILEDLDIGIQALAAIPVGADSKDIGETDLPVNFGGVTFLPDDHLYADTTGVILSPDALDIE</sequence>
<evidence type="ECO:0000256" key="1">
    <source>
        <dbReference type="ARBA" id="ARBA00022490"/>
    </source>
</evidence>
<dbReference type="AlphaFoldDB" id="A0A081LL77"/>
<dbReference type="NCBIfam" id="NF006875">
    <property type="entry name" value="PRK09372.1"/>
    <property type="match status" value="1"/>
</dbReference>
<dbReference type="Proteomes" id="UP000737420">
    <property type="component" value="Unassembled WGS sequence"/>
</dbReference>
<feature type="binding site" evidence="3">
    <location>
        <position position="97"/>
    </location>
    <ligand>
        <name>substrate</name>
    </ligand>
</feature>
<dbReference type="EMBL" id="CP110176">
    <property type="protein sequence ID" value="UZC87757.1"/>
    <property type="molecule type" value="Genomic_DNA"/>
</dbReference>
<evidence type="ECO:0000313" key="10">
    <source>
        <dbReference type="EMBL" id="MEA9434274.1"/>
    </source>
</evidence>
<reference evidence="10 16" key="8">
    <citation type="submission" date="2023-12" db="EMBL/GenBank/DDBJ databases">
        <title>Characterization of antibiotic resistance in Aeromonas spp. in hospital effluent.</title>
        <authorList>
            <person name="Negoseki B.R.S."/>
            <person name="Krul D."/>
            <person name="Siqueira A.C."/>
            <person name="Almeida M."/>
            <person name="Mesa D."/>
            <person name="Conte D."/>
            <person name="Dalla-Costa L.M."/>
        </authorList>
    </citation>
    <scope>NUCLEOTIDE SEQUENCE [LARGE SCALE GENOMIC DNA]</scope>
    <source>
        <strain evidence="10 16">36v</strain>
    </source>
</reference>
<dbReference type="Proteomes" id="UP001161704">
    <property type="component" value="Unassembled WGS sequence"/>
</dbReference>
<evidence type="ECO:0000313" key="4">
    <source>
        <dbReference type="EMBL" id="AXB05214.1"/>
    </source>
</evidence>
<dbReference type="RefSeq" id="WP_010676045.1">
    <property type="nucleotide sequence ID" value="NZ_AP019195.1"/>
</dbReference>
<evidence type="ECO:0000313" key="5">
    <source>
        <dbReference type="EMBL" id="GJA39780.1"/>
    </source>
</evidence>
<reference evidence="11" key="2">
    <citation type="submission" date="2020-12" db="EMBL/GenBank/DDBJ databases">
        <title>GES Beta-lactamases isolated from hospital effluents in Brazil.</title>
        <authorList>
            <person name="Conte D."/>
            <person name="Mesa D."/>
            <person name="Palmeiro J.K."/>
            <person name="Dalla-Costa L.M."/>
        </authorList>
    </citation>
    <scope>NUCLEOTIDE SEQUENCE [LARGE SCALE GENOMIC DNA]</scope>
    <source>
        <strain evidence="11">Aero21</strain>
    </source>
</reference>
<dbReference type="EMBL" id="JAOCFT010000001">
    <property type="protein sequence ID" value="MDH1899991.1"/>
    <property type="molecule type" value="Genomic_DNA"/>
</dbReference>
<evidence type="ECO:0000313" key="16">
    <source>
        <dbReference type="Proteomes" id="UP001304847"/>
    </source>
</evidence>
<dbReference type="Proteomes" id="UP000886939">
    <property type="component" value="Unassembled WGS sequence"/>
</dbReference>
<reference evidence="7" key="4">
    <citation type="submission" date="2022-09" db="EMBL/GenBank/DDBJ databases">
        <title>Intensive care unit water sources are persistently colonized with multi-drug resistant bacteria and are the site of extensive horizontal gene transfer of antibiotic resistance genes.</title>
        <authorList>
            <person name="Diorio-Toth L."/>
        </authorList>
    </citation>
    <scope>NUCLEOTIDE SEQUENCE</scope>
    <source>
        <strain evidence="7">GD03710</strain>
        <strain evidence="8">GD03796</strain>
    </source>
</reference>
<dbReference type="SUPFAM" id="SSF89562">
    <property type="entry name" value="RraA-like"/>
    <property type="match status" value="1"/>
</dbReference>
<dbReference type="InterPro" id="IPR014339">
    <property type="entry name" value="RraA_gpbac"/>
</dbReference>
<dbReference type="Proteomes" id="UP001160758">
    <property type="component" value="Unassembled WGS sequence"/>
</dbReference>
<dbReference type="PANTHER" id="PTHR33254:SF29">
    <property type="entry name" value="REGULATOR OF RIBONUCLEASE ACTIVITY A"/>
    <property type="match status" value="1"/>
</dbReference>
<keyword evidence="16" id="KW-1185">Reference proteome</keyword>
<dbReference type="NCBIfam" id="TIGR02998">
    <property type="entry name" value="RraA_entero"/>
    <property type="match status" value="1"/>
</dbReference>
<dbReference type="GO" id="GO:0005737">
    <property type="term" value="C:cytoplasm"/>
    <property type="evidence" value="ECO:0007669"/>
    <property type="project" value="UniProtKB-SubCell"/>
</dbReference>
<dbReference type="HAMAP" id="MF_00471">
    <property type="entry name" value="RraA"/>
    <property type="match status" value="1"/>
</dbReference>
<accession>A0A081LL77</accession>
<dbReference type="Gene3D" id="3.50.30.40">
    <property type="entry name" value="Ribonuclease E inhibitor RraA/RraA-like"/>
    <property type="match status" value="1"/>
</dbReference>
<evidence type="ECO:0000313" key="14">
    <source>
        <dbReference type="Proteomes" id="UP000737420"/>
    </source>
</evidence>
<dbReference type="EMBL" id="JAOCIZ010000014">
    <property type="protein sequence ID" value="MDH1504479.1"/>
    <property type="molecule type" value="Genomic_DNA"/>
</dbReference>
<evidence type="ECO:0000256" key="3">
    <source>
        <dbReference type="PIRSR" id="PIRSR605493-1"/>
    </source>
</evidence>
<name>A0A081LL77_AERCA</name>
<comment type="function">
    <text evidence="2">Globally modulates RNA abundance by binding to RNase E (Rne) and regulating its endonucleolytic activity. Can modulate Rne action in a substrate-dependent manner by altering the composition of the degradosome. Modulates RNA-binding and helicase activities of the degradosome.</text>
</comment>
<dbReference type="EMBL" id="BPOP01000021">
    <property type="protein sequence ID" value="GJB92250.1"/>
    <property type="molecule type" value="Genomic_DNA"/>
</dbReference>
<evidence type="ECO:0000256" key="2">
    <source>
        <dbReference type="HAMAP-Rule" id="MF_00471"/>
    </source>
</evidence>
<evidence type="ECO:0000313" key="11">
    <source>
        <dbReference type="EMBL" id="QQA62753.1"/>
    </source>
</evidence>
<dbReference type="Proteomes" id="UP001277183">
    <property type="component" value="Unassembled WGS sequence"/>
</dbReference>
<dbReference type="EMBL" id="JAWZVU010000117">
    <property type="protein sequence ID" value="MDX7722182.1"/>
    <property type="molecule type" value="Genomic_DNA"/>
</dbReference>
<dbReference type="NCBIfam" id="TIGR01935">
    <property type="entry name" value="NOT-MenG"/>
    <property type="match status" value="1"/>
</dbReference>
<evidence type="ECO:0000313" key="8">
    <source>
        <dbReference type="EMBL" id="MDH1899991.1"/>
    </source>
</evidence>
<gene>
    <name evidence="2 7" type="primary">rraA</name>
    <name evidence="5" type="synonym">rraA-2</name>
    <name evidence="4" type="ORF">C1C91_09635</name>
    <name evidence="11" type="ORF">JC965_10050</name>
    <name evidence="5" type="ORF">KAM343_05760</name>
    <name evidence="6" type="ORF">KAM382_23110</name>
    <name evidence="8" type="ORF">N5I07_21020</name>
    <name evidence="7" type="ORF">N5I20_05330</name>
    <name evidence="12" type="ORF">OJY61_07560</name>
    <name evidence="13" type="ORF">P5S46_00785</name>
    <name evidence="9" type="ORF">SJS77_17260</name>
    <name evidence="10" type="ORF">VCX44_00210</name>
</gene>
<dbReference type="InterPro" id="IPR010203">
    <property type="entry name" value="RraA"/>
</dbReference>
<evidence type="ECO:0000313" key="15">
    <source>
        <dbReference type="Proteomes" id="UP001161704"/>
    </source>
</evidence>
<keyword evidence="1 2" id="KW-0963">Cytoplasm</keyword>
<dbReference type="InterPro" id="IPR036704">
    <property type="entry name" value="RraA/RraA-like_sf"/>
</dbReference>
<comment type="subcellular location">
    <subcellularLocation>
        <location evidence="2">Cytoplasm</location>
    </subcellularLocation>
</comment>
<dbReference type="EMBL" id="CP065937">
    <property type="protein sequence ID" value="QQA62753.1"/>
    <property type="molecule type" value="Genomic_DNA"/>
</dbReference>
<comment type="subunit">
    <text evidence="2">Homotrimer. Binds to both RNA-binding sites in the C-terminal region of Rne and to RhlB.</text>
</comment>
<evidence type="ECO:0000313" key="9">
    <source>
        <dbReference type="EMBL" id="MDX7722182.1"/>
    </source>
</evidence>
<protein>
    <recommendedName>
        <fullName evidence="2">Regulator of ribonuclease activity A</fullName>
    </recommendedName>
</protein>
<reference evidence="4" key="1">
    <citation type="journal article" date="2019" name="J Environ">
        <title>Genetic characterization and potential molecular dissemination mechanism of tet (31) gene in Aeromonas caviae from an oxytetracycline wastewater treatment system.</title>
        <authorList>
            <person name="Shi Y."/>
            <person name="Tian Z."/>
            <person name="Leclercq S.O."/>
            <person name="Zhang H."/>
            <person name="Yang M."/>
            <person name="Zhang Y."/>
        </authorList>
    </citation>
    <scope>NUCLEOTIDE SEQUENCE</scope>
    <source>
        <strain evidence="4">T25-39</strain>
    </source>
</reference>